<feature type="region of interest" description="Disordered" evidence="1">
    <location>
        <begin position="1"/>
        <end position="39"/>
    </location>
</feature>
<proteinExistence type="predicted"/>
<accession>A0A1R1PHU3</accession>
<comment type="caution">
    <text evidence="2">The sequence shown here is derived from an EMBL/GenBank/DDBJ whole genome shotgun (WGS) entry which is preliminary data.</text>
</comment>
<dbReference type="AlphaFoldDB" id="A0A1R1PHU3"/>
<keyword evidence="3" id="KW-1185">Reference proteome</keyword>
<organism evidence="2 3">
    <name type="scientific">Zancudomyces culisetae</name>
    <name type="common">Gut fungus</name>
    <name type="synonym">Smittium culisetae</name>
    <dbReference type="NCBI Taxonomy" id="1213189"/>
    <lineage>
        <taxon>Eukaryota</taxon>
        <taxon>Fungi</taxon>
        <taxon>Fungi incertae sedis</taxon>
        <taxon>Zoopagomycota</taxon>
        <taxon>Kickxellomycotina</taxon>
        <taxon>Harpellomycetes</taxon>
        <taxon>Harpellales</taxon>
        <taxon>Legeriomycetaceae</taxon>
        <taxon>Zancudomyces</taxon>
    </lineage>
</organism>
<gene>
    <name evidence="2" type="ORF">AX774_g6010</name>
</gene>
<evidence type="ECO:0000313" key="3">
    <source>
        <dbReference type="Proteomes" id="UP000188320"/>
    </source>
</evidence>
<sequence>MEQVGEEWMNKILQNGHISKNEDGGDGHEDGNGDRNEDVGQQEFVKELIRYFFPVEQQNGEETGMDLKEKVKDWTLHSEVVNGLYMILVSTRPDGEMVSLLTEYVKKKGDSIFR</sequence>
<feature type="compositionally biased region" description="Basic and acidic residues" evidence="1">
    <location>
        <begin position="19"/>
        <end position="39"/>
    </location>
</feature>
<dbReference type="EMBL" id="LSSK01001158">
    <property type="protein sequence ID" value="OMH80550.1"/>
    <property type="molecule type" value="Genomic_DNA"/>
</dbReference>
<evidence type="ECO:0000313" key="2">
    <source>
        <dbReference type="EMBL" id="OMH80550.1"/>
    </source>
</evidence>
<dbReference type="Proteomes" id="UP000188320">
    <property type="component" value="Unassembled WGS sequence"/>
</dbReference>
<evidence type="ECO:0000256" key="1">
    <source>
        <dbReference type="SAM" id="MobiDB-lite"/>
    </source>
</evidence>
<reference evidence="3" key="1">
    <citation type="submission" date="2017-01" db="EMBL/GenBank/DDBJ databases">
        <authorList>
            <person name="Wang Y."/>
            <person name="White M."/>
            <person name="Kvist S."/>
            <person name="Moncalvo J.-M."/>
        </authorList>
    </citation>
    <scope>NUCLEOTIDE SEQUENCE [LARGE SCALE GENOMIC DNA]</scope>
    <source>
        <strain evidence="3">COL-18-3</strain>
    </source>
</reference>
<protein>
    <submittedName>
        <fullName evidence="2">Uncharacterized protein</fullName>
    </submittedName>
</protein>
<name>A0A1R1PHU3_ZANCU</name>